<accession>A0A927M9R8</accession>
<feature type="region of interest" description="Disordered" evidence="1">
    <location>
        <begin position="1"/>
        <end position="20"/>
    </location>
</feature>
<evidence type="ECO:0000256" key="2">
    <source>
        <dbReference type="SAM" id="Phobius"/>
    </source>
</evidence>
<keyword evidence="4" id="KW-1185">Reference proteome</keyword>
<evidence type="ECO:0000313" key="4">
    <source>
        <dbReference type="Proteomes" id="UP000649753"/>
    </source>
</evidence>
<feature type="transmembrane region" description="Helical" evidence="2">
    <location>
        <begin position="166"/>
        <end position="186"/>
    </location>
</feature>
<dbReference type="AlphaFoldDB" id="A0A927M9R8"/>
<evidence type="ECO:0000256" key="1">
    <source>
        <dbReference type="SAM" id="MobiDB-lite"/>
    </source>
</evidence>
<sequence length="227" mass="24941">MQQRFPTPRFAPSDRPPAPSTTGWATRLYEAADEVFWAARLNLLWLVFTLVGGVVLGIGPATLAAYTLARRRALGETFHPWRAFVTVYRREFGRGSLLVLPLAATTVLLVVNYFYFTALGSAATHFRLVTIAAIVALVVIGAYLLPMSVHYDLRTSSSFAKASLFALTRPAASVLLLFVFTAIVYATATYPLLALVVAVGGWIQLDTWLCLRFFAENEARLHAKGLS</sequence>
<dbReference type="RefSeq" id="WP_318783404.1">
    <property type="nucleotide sequence ID" value="NZ_JADBEB010000001.1"/>
</dbReference>
<dbReference type="EMBL" id="JADBEB010000001">
    <property type="protein sequence ID" value="MBE1489560.1"/>
    <property type="molecule type" value="Genomic_DNA"/>
</dbReference>
<dbReference type="Pfam" id="PF04854">
    <property type="entry name" value="DUF624"/>
    <property type="match status" value="1"/>
</dbReference>
<organism evidence="3 4">
    <name type="scientific">Plantactinospora soyae</name>
    <dbReference type="NCBI Taxonomy" id="1544732"/>
    <lineage>
        <taxon>Bacteria</taxon>
        <taxon>Bacillati</taxon>
        <taxon>Actinomycetota</taxon>
        <taxon>Actinomycetes</taxon>
        <taxon>Micromonosporales</taxon>
        <taxon>Micromonosporaceae</taxon>
        <taxon>Plantactinospora</taxon>
    </lineage>
</organism>
<keyword evidence="2" id="KW-0812">Transmembrane</keyword>
<dbReference type="InterPro" id="IPR006938">
    <property type="entry name" value="DUF624"/>
</dbReference>
<reference evidence="3" key="1">
    <citation type="submission" date="2020-10" db="EMBL/GenBank/DDBJ databases">
        <title>Sequencing the genomes of 1000 actinobacteria strains.</title>
        <authorList>
            <person name="Klenk H.-P."/>
        </authorList>
    </citation>
    <scope>NUCLEOTIDE SEQUENCE</scope>
    <source>
        <strain evidence="3">DSM 46832</strain>
    </source>
</reference>
<protein>
    <submittedName>
        <fullName evidence="3">Membrane protein YesL</fullName>
    </submittedName>
</protein>
<keyword evidence="2" id="KW-1133">Transmembrane helix</keyword>
<keyword evidence="2" id="KW-0472">Membrane</keyword>
<name>A0A927M9R8_9ACTN</name>
<proteinExistence type="predicted"/>
<comment type="caution">
    <text evidence="3">The sequence shown here is derived from an EMBL/GenBank/DDBJ whole genome shotgun (WGS) entry which is preliminary data.</text>
</comment>
<dbReference type="Proteomes" id="UP000649753">
    <property type="component" value="Unassembled WGS sequence"/>
</dbReference>
<evidence type="ECO:0000313" key="3">
    <source>
        <dbReference type="EMBL" id="MBE1489560.1"/>
    </source>
</evidence>
<feature type="transmembrane region" description="Helical" evidence="2">
    <location>
        <begin position="43"/>
        <end position="69"/>
    </location>
</feature>
<gene>
    <name evidence="3" type="ORF">H4W31_005198</name>
</gene>
<feature type="transmembrane region" description="Helical" evidence="2">
    <location>
        <begin position="97"/>
        <end position="116"/>
    </location>
</feature>
<feature type="transmembrane region" description="Helical" evidence="2">
    <location>
        <begin position="128"/>
        <end position="145"/>
    </location>
</feature>